<dbReference type="OrthoDB" id="3543503at2"/>
<dbReference type="AlphaFoldDB" id="A0A6I4VZ75"/>
<feature type="transmembrane region" description="Helical" evidence="1">
    <location>
        <begin position="24"/>
        <end position="45"/>
    </location>
</feature>
<organism evidence="2 3">
    <name type="scientific">Actinomadura rayongensis</name>
    <dbReference type="NCBI Taxonomy" id="1429076"/>
    <lineage>
        <taxon>Bacteria</taxon>
        <taxon>Bacillati</taxon>
        <taxon>Actinomycetota</taxon>
        <taxon>Actinomycetes</taxon>
        <taxon>Streptosporangiales</taxon>
        <taxon>Thermomonosporaceae</taxon>
        <taxon>Actinomadura</taxon>
    </lineage>
</organism>
<keyword evidence="3" id="KW-1185">Reference proteome</keyword>
<gene>
    <name evidence="2" type="ORF">GQ466_04505</name>
</gene>
<reference evidence="2 3" key="1">
    <citation type="submission" date="2019-12" db="EMBL/GenBank/DDBJ databases">
        <title>Nocardia macrotermitis sp. nov. and Nocardia aurantia sp. nov., isolated from the gut of the fungus growing-termite Macrotermes natalensis.</title>
        <authorList>
            <person name="Christine B."/>
            <person name="Rene B."/>
        </authorList>
    </citation>
    <scope>NUCLEOTIDE SEQUENCE [LARGE SCALE GENOMIC DNA]</scope>
    <source>
        <strain evidence="2 3">DSM 102126</strain>
    </source>
</reference>
<name>A0A6I4VZ75_9ACTN</name>
<dbReference type="RefSeq" id="WP_161101474.1">
    <property type="nucleotide sequence ID" value="NZ_JBHLYI010000002.1"/>
</dbReference>
<evidence type="ECO:0008006" key="4">
    <source>
        <dbReference type="Google" id="ProtNLM"/>
    </source>
</evidence>
<keyword evidence="1" id="KW-0812">Transmembrane</keyword>
<accession>A0A6I4VZ75</accession>
<dbReference type="Proteomes" id="UP000431901">
    <property type="component" value="Unassembled WGS sequence"/>
</dbReference>
<proteinExistence type="predicted"/>
<dbReference type="EMBL" id="WUTW01000001">
    <property type="protein sequence ID" value="MXQ63287.1"/>
    <property type="molecule type" value="Genomic_DNA"/>
</dbReference>
<sequence>MSTGTKIAIGGVVVGFLTLFVFPWWLSTLIILGAIGLPVAGYLLLDPSQRKRVNRQARKRIGS</sequence>
<evidence type="ECO:0000313" key="3">
    <source>
        <dbReference type="Proteomes" id="UP000431901"/>
    </source>
</evidence>
<keyword evidence="1" id="KW-1133">Transmembrane helix</keyword>
<evidence type="ECO:0000256" key="1">
    <source>
        <dbReference type="SAM" id="Phobius"/>
    </source>
</evidence>
<comment type="caution">
    <text evidence="2">The sequence shown here is derived from an EMBL/GenBank/DDBJ whole genome shotgun (WGS) entry which is preliminary data.</text>
</comment>
<protein>
    <recommendedName>
        <fullName evidence="4">Integral membrane protein</fullName>
    </recommendedName>
</protein>
<evidence type="ECO:0000313" key="2">
    <source>
        <dbReference type="EMBL" id="MXQ63287.1"/>
    </source>
</evidence>
<keyword evidence="1" id="KW-0472">Membrane</keyword>